<feature type="binding site" evidence="12">
    <location>
        <position position="504"/>
    </location>
    <ligand>
        <name>ATP</name>
        <dbReference type="ChEBI" id="CHEBI:30616"/>
    </ligand>
</feature>
<dbReference type="Gene3D" id="2.60.120.430">
    <property type="entry name" value="Galactose-binding lectin"/>
    <property type="match status" value="2"/>
</dbReference>
<evidence type="ECO:0000256" key="12">
    <source>
        <dbReference type="PROSITE-ProRule" id="PRU10141"/>
    </source>
</evidence>
<evidence type="ECO:0000256" key="3">
    <source>
        <dbReference type="ARBA" id="ARBA00022679"/>
    </source>
</evidence>
<feature type="domain" description="Protein kinase" evidence="15">
    <location>
        <begin position="476"/>
        <end position="788"/>
    </location>
</feature>
<keyword evidence="9 13" id="KW-1133">Transmembrane helix</keyword>
<evidence type="ECO:0000256" key="6">
    <source>
        <dbReference type="ARBA" id="ARBA00022741"/>
    </source>
</evidence>
<evidence type="ECO:0000256" key="7">
    <source>
        <dbReference type="ARBA" id="ARBA00022777"/>
    </source>
</evidence>
<reference evidence="16" key="1">
    <citation type="submission" date="2022-11" db="EMBL/GenBank/DDBJ databases">
        <authorList>
            <person name="Hyden B.L."/>
            <person name="Feng K."/>
            <person name="Yates T."/>
            <person name="Jawdy S."/>
            <person name="Smart L.B."/>
            <person name="Muchero W."/>
        </authorList>
    </citation>
    <scope>NUCLEOTIDE SEQUENCE</scope>
    <source>
        <tissue evidence="16">Shoot tip</tissue>
    </source>
</reference>
<dbReference type="InterPro" id="IPR008271">
    <property type="entry name" value="Ser/Thr_kinase_AS"/>
</dbReference>
<dbReference type="FunFam" id="2.60.120.430:FF:000005">
    <property type="entry name" value="Putative receptor-like protein kinase"/>
    <property type="match status" value="1"/>
</dbReference>
<evidence type="ECO:0000256" key="1">
    <source>
        <dbReference type="ARBA" id="ARBA00004479"/>
    </source>
</evidence>
<keyword evidence="17" id="KW-1185">Reference proteome</keyword>
<gene>
    <name evidence="16" type="ORF">OIU74_020312</name>
</gene>
<dbReference type="InterPro" id="IPR011009">
    <property type="entry name" value="Kinase-like_dom_sf"/>
</dbReference>
<dbReference type="Pfam" id="PF07714">
    <property type="entry name" value="PK_Tyr_Ser-Thr"/>
    <property type="match status" value="1"/>
</dbReference>
<proteinExistence type="predicted"/>
<dbReference type="Gene3D" id="1.10.510.10">
    <property type="entry name" value="Transferase(Phosphotransferase) domain 1"/>
    <property type="match status" value="1"/>
</dbReference>
<dbReference type="GO" id="GO:0005524">
    <property type="term" value="F:ATP binding"/>
    <property type="evidence" value="ECO:0007669"/>
    <property type="project" value="UniProtKB-UniRule"/>
</dbReference>
<evidence type="ECO:0000256" key="5">
    <source>
        <dbReference type="ARBA" id="ARBA00022729"/>
    </source>
</evidence>
<evidence type="ECO:0000313" key="16">
    <source>
        <dbReference type="EMBL" id="KAJ6682041.1"/>
    </source>
</evidence>
<keyword evidence="3" id="KW-0808">Transferase</keyword>
<accession>A0A9Q0P5M6</accession>
<feature type="transmembrane region" description="Helical" evidence="13">
    <location>
        <begin position="397"/>
        <end position="417"/>
    </location>
</feature>
<organism evidence="16 17">
    <name type="scientific">Salix koriyanagi</name>
    <dbReference type="NCBI Taxonomy" id="2511006"/>
    <lineage>
        <taxon>Eukaryota</taxon>
        <taxon>Viridiplantae</taxon>
        <taxon>Streptophyta</taxon>
        <taxon>Embryophyta</taxon>
        <taxon>Tracheophyta</taxon>
        <taxon>Spermatophyta</taxon>
        <taxon>Magnoliopsida</taxon>
        <taxon>eudicotyledons</taxon>
        <taxon>Gunneridae</taxon>
        <taxon>Pentapetalae</taxon>
        <taxon>rosids</taxon>
        <taxon>fabids</taxon>
        <taxon>Malpighiales</taxon>
        <taxon>Salicaceae</taxon>
        <taxon>Saliceae</taxon>
        <taxon>Salix</taxon>
    </lineage>
</organism>
<evidence type="ECO:0000256" key="4">
    <source>
        <dbReference type="ARBA" id="ARBA00022692"/>
    </source>
</evidence>
<sequence>MESFLHLLFLLQFLLLLSSSESYDPQVKYFMNCGSNTDSKLDDLRNFVGDENSNHSFSVGKSNSVQYKNPLPGILPLYHTARIYTKISHYMLNITQTGSYLVRLHFFPFSFKKTHLADALFNVSASNFSLLSNFSVGNNSTKLPVIKEFFLTIAGGNFDIYFIPADETRFAFVNAIEAFLLPPKFFFDALTATPPLLTIDAALRTLYRINVGGPEVNDTLWRNWVPDDDFVTFGSSVKASSYDGEPQESRQRPDYTDIAPDDVYRTCKKVSIDTNIPNITWRFNVSKEARHLVRLHVFDFFSLSPGTVQFDLNISTNFSKLIDPNSDNVSDMRTPLFYDYVVSSDESGYMSFSIAPNEMSTKKVAFLNGLEIMEFVGNSTFEVPVEHETRKNIALKIGLAGGAALILILILLLSVCLRLRRLNPIKALILKNEFLYGRGRSPSSTSKRSENASIVTNLNLKLKMSLVEILAVTENFNPKLLIGEGGFGKVYKGTLESGMKVAVKRSDSSHGQGLPEFQTEIMVLSRIQHRHLVSLVGYCDEGLEMILVYEFMENGSLRDHLYDRKECLKNPSVETAFTWKQRLEICIGSAKGLHYLHTGPDGGIFHRDVKSTNILLDEHHVAKVADFGLSQSGMPDPDHISMSLKGSFGYLDPEYFRTLQLTNKSDVYSFGVVLLEVLCARPPIVNSKQREEINLAEWGMFWQKEGQLEKIIDPLLVGHINQNSLRKFGEITEKCLKPQGVDADLTCLMCVWDLEYALQLRRRLLRIERHTRTSTTTASFNRFDTPTYAGTLSYNMFPG</sequence>
<keyword evidence="6 12" id="KW-0547">Nucleotide-binding</keyword>
<keyword evidence="7" id="KW-0418">Kinase</keyword>
<dbReference type="SUPFAM" id="SSF56112">
    <property type="entry name" value="Protein kinase-like (PK-like)"/>
    <property type="match status" value="1"/>
</dbReference>
<dbReference type="FunFam" id="2.60.120.430:FF:000013">
    <property type="entry name" value="Putative receptor-like protein kinase"/>
    <property type="match status" value="1"/>
</dbReference>
<dbReference type="InterPro" id="IPR017441">
    <property type="entry name" value="Protein_kinase_ATP_BS"/>
</dbReference>
<dbReference type="AlphaFoldDB" id="A0A9Q0P5M6"/>
<feature type="signal peptide" evidence="14">
    <location>
        <begin position="1"/>
        <end position="22"/>
    </location>
</feature>
<dbReference type="GO" id="GO:0004674">
    <property type="term" value="F:protein serine/threonine kinase activity"/>
    <property type="evidence" value="ECO:0007669"/>
    <property type="project" value="UniProtKB-KW"/>
</dbReference>
<dbReference type="PROSITE" id="PS50011">
    <property type="entry name" value="PROTEIN_KINASE_DOM"/>
    <property type="match status" value="1"/>
</dbReference>
<dbReference type="FunFam" id="1.10.510.10:FF:000252">
    <property type="entry name" value="Receptor-like protein kinase FERONIA"/>
    <property type="match status" value="1"/>
</dbReference>
<evidence type="ECO:0000256" key="9">
    <source>
        <dbReference type="ARBA" id="ARBA00022989"/>
    </source>
</evidence>
<dbReference type="SMART" id="SM00220">
    <property type="entry name" value="S_TKc"/>
    <property type="match status" value="1"/>
</dbReference>
<dbReference type="InterPro" id="IPR000719">
    <property type="entry name" value="Prot_kinase_dom"/>
</dbReference>
<keyword evidence="4 13" id="KW-0812">Transmembrane</keyword>
<comment type="caution">
    <text evidence="16">The sequence shown here is derived from an EMBL/GenBank/DDBJ whole genome shotgun (WGS) entry which is preliminary data.</text>
</comment>
<protein>
    <recommendedName>
        <fullName evidence="15">Protein kinase domain-containing protein</fullName>
    </recommendedName>
</protein>
<keyword evidence="5 14" id="KW-0732">Signal</keyword>
<evidence type="ECO:0000256" key="14">
    <source>
        <dbReference type="SAM" id="SignalP"/>
    </source>
</evidence>
<dbReference type="PANTHER" id="PTHR27003">
    <property type="entry name" value="OS07G0166700 PROTEIN"/>
    <property type="match status" value="1"/>
</dbReference>
<dbReference type="Proteomes" id="UP001151752">
    <property type="component" value="Chromosome 5"/>
</dbReference>
<evidence type="ECO:0000256" key="10">
    <source>
        <dbReference type="ARBA" id="ARBA00023136"/>
    </source>
</evidence>
<name>A0A9Q0P5M6_9ROSI</name>
<dbReference type="Gene3D" id="3.30.200.20">
    <property type="entry name" value="Phosphorylase Kinase, domain 1"/>
    <property type="match status" value="1"/>
</dbReference>
<dbReference type="PROSITE" id="PS00107">
    <property type="entry name" value="PROTEIN_KINASE_ATP"/>
    <property type="match status" value="1"/>
</dbReference>
<dbReference type="PROSITE" id="PS00108">
    <property type="entry name" value="PROTEIN_KINASE_ST"/>
    <property type="match status" value="1"/>
</dbReference>
<evidence type="ECO:0000313" key="17">
    <source>
        <dbReference type="Proteomes" id="UP001151752"/>
    </source>
</evidence>
<dbReference type="FunFam" id="3.30.200.20:FF:000039">
    <property type="entry name" value="receptor-like protein kinase FERONIA"/>
    <property type="match status" value="1"/>
</dbReference>
<feature type="chain" id="PRO_5040127361" description="Protein kinase domain-containing protein" evidence="14">
    <location>
        <begin position="23"/>
        <end position="799"/>
    </location>
</feature>
<keyword evidence="11" id="KW-0325">Glycoprotein</keyword>
<evidence type="ECO:0000256" key="8">
    <source>
        <dbReference type="ARBA" id="ARBA00022840"/>
    </source>
</evidence>
<evidence type="ECO:0000256" key="2">
    <source>
        <dbReference type="ARBA" id="ARBA00022527"/>
    </source>
</evidence>
<dbReference type="EMBL" id="JAPFFM010000020">
    <property type="protein sequence ID" value="KAJ6682041.1"/>
    <property type="molecule type" value="Genomic_DNA"/>
</dbReference>
<keyword evidence="2" id="KW-0723">Serine/threonine-protein kinase</keyword>
<comment type="subcellular location">
    <subcellularLocation>
        <location evidence="1">Membrane</location>
        <topology evidence="1">Single-pass type I membrane protein</topology>
    </subcellularLocation>
</comment>
<dbReference type="Pfam" id="PF12819">
    <property type="entry name" value="Malectin_like"/>
    <property type="match status" value="1"/>
</dbReference>
<dbReference type="GO" id="GO:0004714">
    <property type="term" value="F:transmembrane receptor protein tyrosine kinase activity"/>
    <property type="evidence" value="ECO:0007669"/>
    <property type="project" value="InterPro"/>
</dbReference>
<dbReference type="GO" id="GO:0009506">
    <property type="term" value="C:plasmodesma"/>
    <property type="evidence" value="ECO:0007669"/>
    <property type="project" value="TreeGrafter"/>
</dbReference>
<dbReference type="InterPro" id="IPR001245">
    <property type="entry name" value="Ser-Thr/Tyr_kinase_cat_dom"/>
</dbReference>
<dbReference type="InterPro" id="IPR045272">
    <property type="entry name" value="ANXUR1/2-like"/>
</dbReference>
<keyword evidence="8 12" id="KW-0067">ATP-binding</keyword>
<reference evidence="16" key="2">
    <citation type="journal article" date="2023" name="Int. J. Mol. Sci.">
        <title>De Novo Assembly and Annotation of 11 Diverse Shrub Willow (Salix) Genomes Reveals Novel Gene Organization in Sex-Linked Regions.</title>
        <authorList>
            <person name="Hyden B."/>
            <person name="Feng K."/>
            <person name="Yates T.B."/>
            <person name="Jawdy S."/>
            <person name="Cereghino C."/>
            <person name="Smart L.B."/>
            <person name="Muchero W."/>
        </authorList>
    </citation>
    <scope>NUCLEOTIDE SEQUENCE</scope>
    <source>
        <tissue evidence="16">Shoot tip</tissue>
    </source>
</reference>
<evidence type="ECO:0000256" key="13">
    <source>
        <dbReference type="SAM" id="Phobius"/>
    </source>
</evidence>
<evidence type="ECO:0000259" key="15">
    <source>
        <dbReference type="PROSITE" id="PS50011"/>
    </source>
</evidence>
<keyword evidence="10 13" id="KW-0472">Membrane</keyword>
<evidence type="ECO:0000256" key="11">
    <source>
        <dbReference type="ARBA" id="ARBA00023180"/>
    </source>
</evidence>
<dbReference type="GO" id="GO:0005886">
    <property type="term" value="C:plasma membrane"/>
    <property type="evidence" value="ECO:0007669"/>
    <property type="project" value="TreeGrafter"/>
</dbReference>
<dbReference type="PANTHER" id="PTHR27003:SF325">
    <property type="entry name" value="PROTEIN KINASE DOMAIN-CONTAINING PROTEIN"/>
    <property type="match status" value="1"/>
</dbReference>
<dbReference type="InterPro" id="IPR024788">
    <property type="entry name" value="Malectin-like_Carb-bd_dom"/>
</dbReference>